<dbReference type="AlphaFoldDB" id="A0A6I2MKC3"/>
<dbReference type="InterPro" id="IPR036388">
    <property type="entry name" value="WH-like_DNA-bd_sf"/>
</dbReference>
<keyword evidence="2" id="KW-0238">DNA-binding</keyword>
<reference evidence="5 6" key="1">
    <citation type="submission" date="2019-11" db="EMBL/GenBank/DDBJ databases">
        <title>Maribacter lutea sp. nov., a marine bacterium isolated from intertidal sand.</title>
        <authorList>
            <person name="Liu A."/>
        </authorList>
    </citation>
    <scope>NUCLEOTIDE SEQUENCE [LARGE SCALE GENOMIC DNA]</scope>
    <source>
        <strain evidence="5 6">RZ05</strain>
    </source>
</reference>
<gene>
    <name evidence="5" type="ORF">GJ691_02545</name>
</gene>
<dbReference type="EMBL" id="WKJH01000001">
    <property type="protein sequence ID" value="MRX63039.1"/>
    <property type="molecule type" value="Genomic_DNA"/>
</dbReference>
<keyword evidence="6" id="KW-1185">Reference proteome</keyword>
<keyword evidence="3" id="KW-0804">Transcription</keyword>
<evidence type="ECO:0000313" key="5">
    <source>
        <dbReference type="EMBL" id="MRX63039.1"/>
    </source>
</evidence>
<protein>
    <submittedName>
        <fullName evidence="5">Transcriptional regulator</fullName>
    </submittedName>
</protein>
<feature type="coiled-coil region" evidence="4">
    <location>
        <begin position="88"/>
        <end position="115"/>
    </location>
</feature>
<dbReference type="Proteomes" id="UP000443153">
    <property type="component" value="Unassembled WGS sequence"/>
</dbReference>
<keyword evidence="1" id="KW-0805">Transcription regulation</keyword>
<dbReference type="OrthoDB" id="1807857at2"/>
<sequence length="160" mass="18854">MDKEEYRRELIEDLGIHFENEYSLAPLSARIFASLVMTEEDGLTFDDCLTRRGASKSSISTSLNLLLQMGFIKYFTKSRDRKRYYTVAEKDSFMVKKLSRALKQLENEEKIMDKVAAYNKKFNPEKFKSTQKMKKIYMTCLKENKDIFQKTINQLNALKE</sequence>
<name>A0A6I2MKC3_9FLAO</name>
<dbReference type="PANTHER" id="PTHR38465:SF1">
    <property type="entry name" value="HTH-TYPE TRANSCRIPTIONAL REGULATOR MJ1563-RELATED"/>
    <property type="match status" value="1"/>
</dbReference>
<evidence type="ECO:0000256" key="4">
    <source>
        <dbReference type="SAM" id="Coils"/>
    </source>
</evidence>
<evidence type="ECO:0000313" key="6">
    <source>
        <dbReference type="Proteomes" id="UP000443153"/>
    </source>
</evidence>
<organism evidence="5 6">
    <name type="scientific">Maribacter luteus</name>
    <dbReference type="NCBI Taxonomy" id="2594478"/>
    <lineage>
        <taxon>Bacteria</taxon>
        <taxon>Pseudomonadati</taxon>
        <taxon>Bacteroidota</taxon>
        <taxon>Flavobacteriia</taxon>
        <taxon>Flavobacteriales</taxon>
        <taxon>Flavobacteriaceae</taxon>
        <taxon>Maribacter</taxon>
    </lineage>
</organism>
<dbReference type="Gene3D" id="1.10.10.10">
    <property type="entry name" value="Winged helix-like DNA-binding domain superfamily/Winged helix DNA-binding domain"/>
    <property type="match status" value="1"/>
</dbReference>
<dbReference type="SUPFAM" id="SSF46785">
    <property type="entry name" value="Winged helix' DNA-binding domain"/>
    <property type="match status" value="1"/>
</dbReference>
<keyword evidence="4" id="KW-0175">Coiled coil</keyword>
<proteinExistence type="predicted"/>
<accession>A0A6I2MKC3</accession>
<dbReference type="InterPro" id="IPR052362">
    <property type="entry name" value="HTH-GbsR_regulator"/>
</dbReference>
<evidence type="ECO:0000256" key="3">
    <source>
        <dbReference type="ARBA" id="ARBA00023163"/>
    </source>
</evidence>
<evidence type="ECO:0000256" key="1">
    <source>
        <dbReference type="ARBA" id="ARBA00023015"/>
    </source>
</evidence>
<dbReference type="RefSeq" id="WP_154363423.1">
    <property type="nucleotide sequence ID" value="NZ_CANMYZ010000001.1"/>
</dbReference>
<dbReference type="InterPro" id="IPR036390">
    <property type="entry name" value="WH_DNA-bd_sf"/>
</dbReference>
<evidence type="ECO:0000256" key="2">
    <source>
        <dbReference type="ARBA" id="ARBA00023125"/>
    </source>
</evidence>
<dbReference type="GO" id="GO:0003677">
    <property type="term" value="F:DNA binding"/>
    <property type="evidence" value="ECO:0007669"/>
    <property type="project" value="UniProtKB-KW"/>
</dbReference>
<dbReference type="PANTHER" id="PTHR38465">
    <property type="entry name" value="HTH-TYPE TRANSCRIPTIONAL REGULATOR MJ1563-RELATED"/>
    <property type="match status" value="1"/>
</dbReference>
<comment type="caution">
    <text evidence="5">The sequence shown here is derived from an EMBL/GenBank/DDBJ whole genome shotgun (WGS) entry which is preliminary data.</text>
</comment>